<dbReference type="CDD" id="cd03814">
    <property type="entry name" value="GT4-like"/>
    <property type="match status" value="1"/>
</dbReference>
<accession>A0A7W6RYX6</accession>
<protein>
    <submittedName>
        <fullName evidence="2">Glycosyltransferase involved in cell wall biosynthesis</fullName>
    </submittedName>
</protein>
<organism evidence="2 3">
    <name type="scientific">Roseospira goensis</name>
    <dbReference type="NCBI Taxonomy" id="391922"/>
    <lineage>
        <taxon>Bacteria</taxon>
        <taxon>Pseudomonadati</taxon>
        <taxon>Pseudomonadota</taxon>
        <taxon>Alphaproteobacteria</taxon>
        <taxon>Rhodospirillales</taxon>
        <taxon>Rhodospirillaceae</taxon>
        <taxon>Roseospira</taxon>
    </lineage>
</organism>
<reference evidence="2 3" key="1">
    <citation type="submission" date="2020-08" db="EMBL/GenBank/DDBJ databases">
        <title>Genome sequencing of Purple Non-Sulfur Bacteria from various extreme environments.</title>
        <authorList>
            <person name="Mayer M."/>
        </authorList>
    </citation>
    <scope>NUCLEOTIDE SEQUENCE [LARGE SCALE GENOMIC DNA]</scope>
    <source>
        <strain evidence="2 3">JA135</strain>
    </source>
</reference>
<dbReference type="Proteomes" id="UP000555728">
    <property type="component" value="Unassembled WGS sequence"/>
</dbReference>
<dbReference type="PANTHER" id="PTHR45947:SF3">
    <property type="entry name" value="SULFOQUINOVOSYL TRANSFERASE SQD2"/>
    <property type="match status" value="1"/>
</dbReference>
<proteinExistence type="predicted"/>
<name>A0A7W6RYX6_9PROT</name>
<dbReference type="InterPro" id="IPR050194">
    <property type="entry name" value="Glycosyltransferase_grp1"/>
</dbReference>
<dbReference type="SUPFAM" id="SSF53756">
    <property type="entry name" value="UDP-Glycosyltransferase/glycogen phosphorylase"/>
    <property type="match status" value="1"/>
</dbReference>
<dbReference type="AlphaFoldDB" id="A0A7W6RYX6"/>
<keyword evidence="2" id="KW-0808">Transferase</keyword>
<dbReference type="RefSeq" id="WP_184433640.1">
    <property type="nucleotide sequence ID" value="NZ_JACIGI010000010.1"/>
</dbReference>
<feature type="domain" description="Glycosyltransferase subfamily 4-like N-terminal" evidence="1">
    <location>
        <begin position="14"/>
        <end position="165"/>
    </location>
</feature>
<dbReference type="Pfam" id="PF13439">
    <property type="entry name" value="Glyco_transf_4"/>
    <property type="match status" value="1"/>
</dbReference>
<dbReference type="InterPro" id="IPR028098">
    <property type="entry name" value="Glyco_trans_4-like_N"/>
</dbReference>
<dbReference type="EMBL" id="JACIGI010000010">
    <property type="protein sequence ID" value="MBB4285799.1"/>
    <property type="molecule type" value="Genomic_DNA"/>
</dbReference>
<dbReference type="PANTHER" id="PTHR45947">
    <property type="entry name" value="SULFOQUINOVOSYL TRANSFERASE SQD2"/>
    <property type="match status" value="1"/>
</dbReference>
<comment type="caution">
    <text evidence="2">The sequence shown here is derived from an EMBL/GenBank/DDBJ whole genome shotgun (WGS) entry which is preliminary data.</text>
</comment>
<gene>
    <name evidence="2" type="ORF">GGD88_001519</name>
</gene>
<evidence type="ECO:0000259" key="1">
    <source>
        <dbReference type="Pfam" id="PF13439"/>
    </source>
</evidence>
<dbReference type="Gene3D" id="3.40.50.2000">
    <property type="entry name" value="Glycogen Phosphorylase B"/>
    <property type="match status" value="2"/>
</dbReference>
<dbReference type="Pfam" id="PF13692">
    <property type="entry name" value="Glyco_trans_1_4"/>
    <property type="match status" value="1"/>
</dbReference>
<sequence>MRICIVTDAWRPQINGVVRVVEAVRAALEAAGHTVGVIEPGAFRTVPMPTYPEIRLALRPGPKVRRLLDGFRPDAVHIATEGPLGLAARAACLRRDWPFTTAYHTRFPEYMHTRFRVPLAWMYAWMRHVHRPAARVLVPAASTCAALDRRGLRGLHVWSHGVDTAVFRPMDRAAAPFAHLPRPIFLFLGRIAVEKNLPAFLNLDLPGSKVVAGVGPALEGLRRRYPGVFFTSPPDDTAIAQCYAGADALVFPSRTDTFGLVLLEALACGLPVAAFPVAGPRDVLAGQDAERPVGVLDEDLRAAALAALRLDRGDCRAFARRHGWDAVAGQFLEALAPIPRAATVPARDAALARRDVAFDMHLDLDLELDLDLDLEPDRLRPAGSGPRR</sequence>
<evidence type="ECO:0000313" key="2">
    <source>
        <dbReference type="EMBL" id="MBB4285799.1"/>
    </source>
</evidence>
<evidence type="ECO:0000313" key="3">
    <source>
        <dbReference type="Proteomes" id="UP000555728"/>
    </source>
</evidence>
<dbReference type="GO" id="GO:0016757">
    <property type="term" value="F:glycosyltransferase activity"/>
    <property type="evidence" value="ECO:0007669"/>
    <property type="project" value="TreeGrafter"/>
</dbReference>
<keyword evidence="3" id="KW-1185">Reference proteome</keyword>